<sequence length="94" mass="10862">MGISQITKQNIKDYIRMDYDDDDSDLDIIMLAVKAYIKGYTGLTDEDMNTKDDLSIVYMVLCNELYSQRQYTVDNNKVNVVVKTILDMHSVNLL</sequence>
<comment type="caution">
    <text evidence="1">The sequence shown here is derived from an EMBL/GenBank/DDBJ whole genome shotgun (WGS) entry which is preliminary data.</text>
</comment>
<organism evidence="1 2">
    <name type="scientific">Paenibacillus thailandensis</name>
    <dbReference type="NCBI Taxonomy" id="393250"/>
    <lineage>
        <taxon>Bacteria</taxon>
        <taxon>Bacillati</taxon>
        <taxon>Bacillota</taxon>
        <taxon>Bacilli</taxon>
        <taxon>Bacillales</taxon>
        <taxon>Paenibacillaceae</taxon>
        <taxon>Paenibacillus</taxon>
    </lineage>
</organism>
<keyword evidence="2" id="KW-1185">Reference proteome</keyword>
<dbReference type="Gene3D" id="1.10.3230.30">
    <property type="entry name" value="Phage gp6-like head-tail connector protein"/>
    <property type="match status" value="1"/>
</dbReference>
<proteinExistence type="predicted"/>
<name>A0ABW5R302_9BACL</name>
<evidence type="ECO:0000313" key="1">
    <source>
        <dbReference type="EMBL" id="MFD2663048.1"/>
    </source>
</evidence>
<dbReference type="NCBIfam" id="TIGR01560">
    <property type="entry name" value="put_DNA_pack"/>
    <property type="match status" value="1"/>
</dbReference>
<dbReference type="RefSeq" id="WP_379278353.1">
    <property type="nucleotide sequence ID" value="NZ_JBHUGT010000045.1"/>
</dbReference>
<dbReference type="Proteomes" id="UP001597493">
    <property type="component" value="Unassembled WGS sequence"/>
</dbReference>
<evidence type="ECO:0000313" key="2">
    <source>
        <dbReference type="Proteomes" id="UP001597493"/>
    </source>
</evidence>
<reference evidence="2" key="1">
    <citation type="journal article" date="2019" name="Int. J. Syst. Evol. Microbiol.">
        <title>The Global Catalogue of Microorganisms (GCM) 10K type strain sequencing project: providing services to taxonomists for standard genome sequencing and annotation.</title>
        <authorList>
            <consortium name="The Broad Institute Genomics Platform"/>
            <consortium name="The Broad Institute Genome Sequencing Center for Infectious Disease"/>
            <person name="Wu L."/>
            <person name="Ma J."/>
        </authorList>
    </citation>
    <scope>NUCLEOTIDE SEQUENCE [LARGE SCALE GENOMIC DNA]</scope>
    <source>
        <strain evidence="2">TISTR 1827</strain>
    </source>
</reference>
<gene>
    <name evidence="1" type="ORF">ACFSW5_22580</name>
</gene>
<dbReference type="InterPro" id="IPR006450">
    <property type="entry name" value="Phage_HK97_gp6-like"/>
</dbReference>
<protein>
    <submittedName>
        <fullName evidence="1">Head-tail connector protein</fullName>
    </submittedName>
</protein>
<accession>A0ABW5R302</accession>
<dbReference type="EMBL" id="JBHUMY010000038">
    <property type="protein sequence ID" value="MFD2663048.1"/>
    <property type="molecule type" value="Genomic_DNA"/>
</dbReference>